<dbReference type="PROSITE" id="PS00070">
    <property type="entry name" value="ALDEHYDE_DEHYDR_CYS"/>
    <property type="match status" value="1"/>
</dbReference>
<evidence type="ECO:0000256" key="7">
    <source>
        <dbReference type="RuleBase" id="RU003345"/>
    </source>
</evidence>
<dbReference type="InterPro" id="IPR016162">
    <property type="entry name" value="Ald_DH_N"/>
</dbReference>
<dbReference type="GO" id="GO:0004029">
    <property type="term" value="F:aldehyde dehydrogenase (NAD+) activity"/>
    <property type="evidence" value="ECO:0007669"/>
    <property type="project" value="TreeGrafter"/>
</dbReference>
<evidence type="ECO:0000256" key="2">
    <source>
        <dbReference type="ARBA" id="ARBA00023002"/>
    </source>
</evidence>
<dbReference type="InterPro" id="IPR015590">
    <property type="entry name" value="Aldehyde_DH_dom"/>
</dbReference>
<accession>A0A9D1KC92</accession>
<dbReference type="FunFam" id="3.40.605.10:FF:000004">
    <property type="entry name" value="Aldehyde dehydrogenase"/>
    <property type="match status" value="1"/>
</dbReference>
<dbReference type="FunFam" id="3.40.309.10:FF:000003">
    <property type="entry name" value="Aldehyde dehydrogenase"/>
    <property type="match status" value="1"/>
</dbReference>
<evidence type="ECO:0000256" key="5">
    <source>
        <dbReference type="PIRSR" id="PIRSR036492-1"/>
    </source>
</evidence>
<name>A0A9D1KC92_9BACT</name>
<gene>
    <name evidence="9" type="ORF">IAD06_03880</name>
</gene>
<sequence>MNDKERIDTQRLFFGKRKPLSLKYRLQSLKRLQKTIRQYESDIEKALENDLHKSVYESYTTEIGFVLSELRRTIKHLKQWAAPRRTRTPLFLFGSTSRIEFQAYGNVLILAPWNYPFQLVFTPLIGAVAAGNCVTVKCSPYAIRTSEICRKIIDEAFDRRHVLWIDTDNKGTDRLLEMKWDYIFYTGGPVYGRKVAEAAARHLTPITLELGGKSPCIVHHDAHLASAARRIVWGKFMNCGQTCVAPDYLLVHRDIADELIDSLRQEIVRQYGKNPQENSDYPRIINEKRFYELILLTKQGHIEHGGIYDADDLYIAPTLISHITPDMRIMHEEIFGPILPILQYTTLDEAIDFINSREKPLALYYFGNKRKEMKKVLNQTSSGGSCINDVVSHVANPYLPFGGVGNSGIGHYHGRESFYTFSHTRSVLQNNTKWNPGIKFAPFAGKLSLIKRLLR</sequence>
<keyword evidence="2 4" id="KW-0560">Oxidoreductase</keyword>
<dbReference type="InterPro" id="IPR012394">
    <property type="entry name" value="Aldehyde_DH_NAD(P)"/>
</dbReference>
<dbReference type="GO" id="GO:0005737">
    <property type="term" value="C:cytoplasm"/>
    <property type="evidence" value="ECO:0007669"/>
    <property type="project" value="TreeGrafter"/>
</dbReference>
<dbReference type="PROSITE" id="PS00687">
    <property type="entry name" value="ALDEHYDE_DEHYDR_GLU"/>
    <property type="match status" value="1"/>
</dbReference>
<dbReference type="GO" id="GO:0006081">
    <property type="term" value="P:aldehyde metabolic process"/>
    <property type="evidence" value="ECO:0007669"/>
    <property type="project" value="InterPro"/>
</dbReference>
<dbReference type="InterPro" id="IPR016160">
    <property type="entry name" value="Ald_DH_CS_CYS"/>
</dbReference>
<protein>
    <recommendedName>
        <fullName evidence="4">Aldehyde dehydrogenase</fullName>
    </recommendedName>
</protein>
<evidence type="ECO:0000313" key="9">
    <source>
        <dbReference type="EMBL" id="HIT39163.1"/>
    </source>
</evidence>
<dbReference type="PANTHER" id="PTHR43570">
    <property type="entry name" value="ALDEHYDE DEHYDROGENASE"/>
    <property type="match status" value="1"/>
</dbReference>
<comment type="caution">
    <text evidence="9">The sequence shown here is derived from an EMBL/GenBank/DDBJ whole genome shotgun (WGS) entry which is preliminary data.</text>
</comment>
<feature type="active site" evidence="5">
    <location>
        <position position="243"/>
    </location>
</feature>
<feature type="domain" description="Aldehyde dehydrogenase" evidence="8">
    <location>
        <begin position="19"/>
        <end position="427"/>
    </location>
</feature>
<dbReference type="Pfam" id="PF00171">
    <property type="entry name" value="Aldedh"/>
    <property type="match status" value="1"/>
</dbReference>
<comment type="similarity">
    <text evidence="1 4 7">Belongs to the aldehyde dehydrogenase family.</text>
</comment>
<reference evidence="9" key="2">
    <citation type="journal article" date="2021" name="PeerJ">
        <title>Extensive microbial diversity within the chicken gut microbiome revealed by metagenomics and culture.</title>
        <authorList>
            <person name="Gilroy R."/>
            <person name="Ravi A."/>
            <person name="Getino M."/>
            <person name="Pursley I."/>
            <person name="Horton D.L."/>
            <person name="Alikhan N.F."/>
            <person name="Baker D."/>
            <person name="Gharbi K."/>
            <person name="Hall N."/>
            <person name="Watson M."/>
            <person name="Adriaenssens E.M."/>
            <person name="Foster-Nyarko E."/>
            <person name="Jarju S."/>
            <person name="Secka A."/>
            <person name="Antonio M."/>
            <person name="Oren A."/>
            <person name="Chaudhuri R.R."/>
            <person name="La Ragione R."/>
            <person name="Hildebrand F."/>
            <person name="Pallen M.J."/>
        </authorList>
    </citation>
    <scope>NUCLEOTIDE SEQUENCE</scope>
    <source>
        <strain evidence="9">21143</strain>
    </source>
</reference>
<dbReference type="PANTHER" id="PTHR43570:SF16">
    <property type="entry name" value="ALDEHYDE DEHYDROGENASE TYPE III, ISOFORM Q"/>
    <property type="match status" value="1"/>
</dbReference>
<proteinExistence type="inferred from homology"/>
<keyword evidence="3" id="KW-0520">NAD</keyword>
<dbReference type="AlphaFoldDB" id="A0A9D1KC92"/>
<evidence type="ECO:0000256" key="3">
    <source>
        <dbReference type="ARBA" id="ARBA00023027"/>
    </source>
</evidence>
<reference evidence="9" key="1">
    <citation type="submission" date="2020-10" db="EMBL/GenBank/DDBJ databases">
        <authorList>
            <person name="Gilroy R."/>
        </authorList>
    </citation>
    <scope>NUCLEOTIDE SEQUENCE</scope>
    <source>
        <strain evidence="9">21143</strain>
    </source>
</reference>
<evidence type="ECO:0000259" key="8">
    <source>
        <dbReference type="Pfam" id="PF00171"/>
    </source>
</evidence>
<feature type="active site" evidence="5 6">
    <location>
        <position position="209"/>
    </location>
</feature>
<dbReference type="CDD" id="cd07136">
    <property type="entry name" value="ALDH_YwdH-P39616"/>
    <property type="match status" value="1"/>
</dbReference>
<dbReference type="InterPro" id="IPR016161">
    <property type="entry name" value="Ald_DH/histidinol_DH"/>
</dbReference>
<dbReference type="Gene3D" id="3.40.605.10">
    <property type="entry name" value="Aldehyde Dehydrogenase, Chain A, domain 1"/>
    <property type="match status" value="1"/>
</dbReference>
<dbReference type="Proteomes" id="UP000886722">
    <property type="component" value="Unassembled WGS sequence"/>
</dbReference>
<dbReference type="Gene3D" id="3.40.309.10">
    <property type="entry name" value="Aldehyde Dehydrogenase, Chain A, domain 2"/>
    <property type="match status" value="1"/>
</dbReference>
<evidence type="ECO:0000313" key="10">
    <source>
        <dbReference type="Proteomes" id="UP000886722"/>
    </source>
</evidence>
<dbReference type="InterPro" id="IPR016163">
    <property type="entry name" value="Ald_DH_C"/>
</dbReference>
<dbReference type="EMBL" id="DVKT01000032">
    <property type="protein sequence ID" value="HIT39163.1"/>
    <property type="molecule type" value="Genomic_DNA"/>
</dbReference>
<organism evidence="9 10">
    <name type="scientific">Candidatus Caccoplasma intestinavium</name>
    <dbReference type="NCBI Taxonomy" id="2840716"/>
    <lineage>
        <taxon>Bacteria</taxon>
        <taxon>Pseudomonadati</taxon>
        <taxon>Bacteroidota</taxon>
        <taxon>Bacteroidia</taxon>
        <taxon>Bacteroidales</taxon>
        <taxon>Bacteroidaceae</taxon>
        <taxon>Bacteroidaceae incertae sedis</taxon>
        <taxon>Candidatus Caccoplasma</taxon>
    </lineage>
</organism>
<evidence type="ECO:0000256" key="4">
    <source>
        <dbReference type="PIRNR" id="PIRNR036492"/>
    </source>
</evidence>
<dbReference type="InterPro" id="IPR029510">
    <property type="entry name" value="Ald_DH_CS_GLU"/>
</dbReference>
<dbReference type="PIRSF" id="PIRSF036492">
    <property type="entry name" value="ALDH"/>
    <property type="match status" value="1"/>
</dbReference>
<evidence type="ECO:0000256" key="1">
    <source>
        <dbReference type="ARBA" id="ARBA00009986"/>
    </source>
</evidence>
<evidence type="ECO:0000256" key="6">
    <source>
        <dbReference type="PROSITE-ProRule" id="PRU10007"/>
    </source>
</evidence>
<dbReference type="SUPFAM" id="SSF53720">
    <property type="entry name" value="ALDH-like"/>
    <property type="match status" value="1"/>
</dbReference>